<dbReference type="InterPro" id="IPR001444">
    <property type="entry name" value="Flag_bb_rod_N"/>
</dbReference>
<keyword evidence="8" id="KW-0282">Flagellum</keyword>
<keyword evidence="9" id="KW-1185">Reference proteome</keyword>
<evidence type="ECO:0000259" key="7">
    <source>
        <dbReference type="Pfam" id="PF22692"/>
    </source>
</evidence>
<comment type="caution">
    <text evidence="8">The sequence shown here is derived from an EMBL/GenBank/DDBJ whole genome shotgun (WGS) entry which is preliminary data.</text>
</comment>
<keyword evidence="8" id="KW-0969">Cilium</keyword>
<dbReference type="Pfam" id="PF22692">
    <property type="entry name" value="LlgE_F_G_D1"/>
    <property type="match status" value="1"/>
</dbReference>
<evidence type="ECO:0000256" key="1">
    <source>
        <dbReference type="ARBA" id="ARBA00004117"/>
    </source>
</evidence>
<evidence type="ECO:0000256" key="4">
    <source>
        <dbReference type="RuleBase" id="RU362116"/>
    </source>
</evidence>
<evidence type="ECO:0000259" key="6">
    <source>
        <dbReference type="Pfam" id="PF06429"/>
    </source>
</evidence>
<feature type="domain" description="Flagellar hook protein FlgE/F/G-like D1" evidence="7">
    <location>
        <begin position="105"/>
        <end position="161"/>
    </location>
</feature>
<dbReference type="GO" id="GO:0071978">
    <property type="term" value="P:bacterial-type flagellum-dependent swarming motility"/>
    <property type="evidence" value="ECO:0007669"/>
    <property type="project" value="TreeGrafter"/>
</dbReference>
<reference evidence="8 9" key="1">
    <citation type="submission" date="2018-04" db="EMBL/GenBank/DDBJ databases">
        <title>Novel Campyloabacter and Helicobacter Species and Strains.</title>
        <authorList>
            <person name="Mannion A.J."/>
            <person name="Shen Z."/>
            <person name="Fox J.G."/>
        </authorList>
    </citation>
    <scope>NUCLEOTIDE SEQUENCE [LARGE SCALE GENOMIC DNA]</scope>
    <source>
        <strain evidence="8 9">ATCC 700242</strain>
    </source>
</reference>
<evidence type="ECO:0000256" key="2">
    <source>
        <dbReference type="ARBA" id="ARBA00009677"/>
    </source>
</evidence>
<organism evidence="8 9">
    <name type="scientific">Helicobacter cholecystus</name>
    <dbReference type="NCBI Taxonomy" id="45498"/>
    <lineage>
        <taxon>Bacteria</taxon>
        <taxon>Pseudomonadati</taxon>
        <taxon>Campylobacterota</taxon>
        <taxon>Epsilonproteobacteria</taxon>
        <taxon>Campylobacterales</taxon>
        <taxon>Helicobacteraceae</taxon>
        <taxon>Helicobacter</taxon>
    </lineage>
</organism>
<dbReference type="Proteomes" id="UP000257067">
    <property type="component" value="Unassembled WGS sequence"/>
</dbReference>
<dbReference type="InterPro" id="IPR020013">
    <property type="entry name" value="Flagellar_FlgE/F/G"/>
</dbReference>
<dbReference type="InterPro" id="IPR010930">
    <property type="entry name" value="Flg_bb/hook_C_dom"/>
</dbReference>
<dbReference type="Pfam" id="PF06429">
    <property type="entry name" value="Flg_bbr_C"/>
    <property type="match status" value="1"/>
</dbReference>
<dbReference type="InterPro" id="IPR037925">
    <property type="entry name" value="FlgE/F/G-like"/>
</dbReference>
<dbReference type="InterPro" id="IPR019776">
    <property type="entry name" value="Flagellar_basal_body_rod_CS"/>
</dbReference>
<feature type="domain" description="Flagellar basal-body/hook protein C-terminal" evidence="6">
    <location>
        <begin position="224"/>
        <end position="262"/>
    </location>
</feature>
<dbReference type="RefSeq" id="WP_104723896.1">
    <property type="nucleotide sequence ID" value="NZ_FZNE01000002.1"/>
</dbReference>
<keyword evidence="8" id="KW-0966">Cell projection</keyword>
<gene>
    <name evidence="8" type="ORF">CQA62_01185</name>
</gene>
<keyword evidence="3 4" id="KW-0975">Bacterial flagellum</keyword>
<dbReference type="PANTHER" id="PTHR30435">
    <property type="entry name" value="FLAGELLAR PROTEIN"/>
    <property type="match status" value="1"/>
</dbReference>
<evidence type="ECO:0000256" key="3">
    <source>
        <dbReference type="ARBA" id="ARBA00023143"/>
    </source>
</evidence>
<dbReference type="SUPFAM" id="SSF117143">
    <property type="entry name" value="Flagellar hook protein flgE"/>
    <property type="match status" value="1"/>
</dbReference>
<evidence type="ECO:0000259" key="5">
    <source>
        <dbReference type="Pfam" id="PF00460"/>
    </source>
</evidence>
<comment type="subcellular location">
    <subcellularLocation>
        <location evidence="1 4">Bacterial flagellum basal body</location>
    </subcellularLocation>
</comment>
<dbReference type="OrthoDB" id="9804559at2"/>
<accession>A0A3D8IXR5</accession>
<name>A0A3D8IXR5_9HELI</name>
<dbReference type="PROSITE" id="PS00588">
    <property type="entry name" value="FLAGELLA_BB_ROD"/>
    <property type="match status" value="1"/>
</dbReference>
<dbReference type="Pfam" id="PF00460">
    <property type="entry name" value="Flg_bb_rod"/>
    <property type="match status" value="1"/>
</dbReference>
<comment type="similarity">
    <text evidence="2 4">Belongs to the flagella basal body rod proteins family.</text>
</comment>
<dbReference type="AlphaFoldDB" id="A0A3D8IXR5"/>
<dbReference type="EMBL" id="NXLU01000001">
    <property type="protein sequence ID" value="RDU70057.1"/>
    <property type="molecule type" value="Genomic_DNA"/>
</dbReference>
<feature type="domain" description="Flagellar basal body rod protein N-terminal" evidence="5">
    <location>
        <begin position="6"/>
        <end position="35"/>
    </location>
</feature>
<sequence length="275" mass="30923">MQSGYYSATGGMVTQFNRLDVIANNLANLNTNGYKRDDVAIGDFERLFKETRDELPLEDNTREAAKFWNRAMDKVPVVTEEYTDRSLGALSQTGNVLDFALKNENAYFAIQTPNGVRYTRDGSFNLDAEGTLVTKEGFKVLSRNWIDHEGGITLDERMQPIFSPSGKISFRNADGEIVEAGAVAIVFFASPEYLSKTSNGLYEYKGKDLTKDRSLYSLNDDVLRQGYLEKSNVNAVLEMTGLIETNRLVDMYQKVMKTHMDDLNTEAIQKLAVRA</sequence>
<evidence type="ECO:0000313" key="9">
    <source>
        <dbReference type="Proteomes" id="UP000257067"/>
    </source>
</evidence>
<evidence type="ECO:0000313" key="8">
    <source>
        <dbReference type="EMBL" id="RDU70057.1"/>
    </source>
</evidence>
<dbReference type="NCBIfam" id="TIGR03506">
    <property type="entry name" value="FlgEFG_subfam"/>
    <property type="match status" value="1"/>
</dbReference>
<dbReference type="InterPro" id="IPR053967">
    <property type="entry name" value="LlgE_F_G-like_D1"/>
</dbReference>
<dbReference type="GO" id="GO:0009425">
    <property type="term" value="C:bacterial-type flagellum basal body"/>
    <property type="evidence" value="ECO:0007669"/>
    <property type="project" value="UniProtKB-SubCell"/>
</dbReference>
<dbReference type="PANTHER" id="PTHR30435:SF19">
    <property type="entry name" value="FLAGELLAR BASAL-BODY ROD PROTEIN FLGG"/>
    <property type="match status" value="1"/>
</dbReference>
<protein>
    <submittedName>
        <fullName evidence="8">Flagellar hook-basal body protein</fullName>
    </submittedName>
</protein>
<proteinExistence type="inferred from homology"/>